<dbReference type="EMBL" id="JASJQH010000469">
    <property type="protein sequence ID" value="KAK9764225.1"/>
    <property type="molecule type" value="Genomic_DNA"/>
</dbReference>
<feature type="transmembrane region" description="Helical" evidence="2">
    <location>
        <begin position="225"/>
        <end position="251"/>
    </location>
</feature>
<evidence type="ECO:0000313" key="3">
    <source>
        <dbReference type="EMBL" id="KAK9764225.1"/>
    </source>
</evidence>
<dbReference type="SUPFAM" id="SSF56281">
    <property type="entry name" value="Metallo-hydrolase/oxidoreductase"/>
    <property type="match status" value="1"/>
</dbReference>
<evidence type="ECO:0000313" key="4">
    <source>
        <dbReference type="Proteomes" id="UP001479436"/>
    </source>
</evidence>
<proteinExistence type="predicted"/>
<dbReference type="InterPro" id="IPR011992">
    <property type="entry name" value="EF-hand-dom_pair"/>
</dbReference>
<reference evidence="3 4" key="1">
    <citation type="submission" date="2023-04" db="EMBL/GenBank/DDBJ databases">
        <title>Genome of Basidiobolus ranarum AG-B5.</title>
        <authorList>
            <person name="Stajich J.E."/>
            <person name="Carter-House D."/>
            <person name="Gryganskyi A."/>
        </authorList>
    </citation>
    <scope>NUCLEOTIDE SEQUENCE [LARGE SCALE GENOMIC DNA]</scope>
    <source>
        <strain evidence="3 4">AG-B5</strain>
    </source>
</reference>
<dbReference type="PROSITE" id="PS00018">
    <property type="entry name" value="EF_HAND_1"/>
    <property type="match status" value="2"/>
</dbReference>
<evidence type="ECO:0000256" key="1">
    <source>
        <dbReference type="ARBA" id="ARBA00022837"/>
    </source>
</evidence>
<keyword evidence="4" id="KW-1185">Reference proteome</keyword>
<dbReference type="Proteomes" id="UP001479436">
    <property type="component" value="Unassembled WGS sequence"/>
</dbReference>
<accession>A0ABR2WRV5</accession>
<gene>
    <name evidence="3" type="ORF">K7432_008445</name>
</gene>
<comment type="caution">
    <text evidence="3">The sequence shown here is derived from an EMBL/GenBank/DDBJ whole genome shotgun (WGS) entry which is preliminary data.</text>
</comment>
<organism evidence="3 4">
    <name type="scientific">Basidiobolus ranarum</name>
    <dbReference type="NCBI Taxonomy" id="34480"/>
    <lineage>
        <taxon>Eukaryota</taxon>
        <taxon>Fungi</taxon>
        <taxon>Fungi incertae sedis</taxon>
        <taxon>Zoopagomycota</taxon>
        <taxon>Entomophthoromycotina</taxon>
        <taxon>Basidiobolomycetes</taxon>
        <taxon>Basidiobolales</taxon>
        <taxon>Basidiobolaceae</taxon>
        <taxon>Basidiobolus</taxon>
    </lineage>
</organism>
<name>A0ABR2WRV5_9FUNG</name>
<dbReference type="InterPro" id="IPR018247">
    <property type="entry name" value="EF_Hand_1_Ca_BS"/>
</dbReference>
<sequence>MSLSAWRGTLNVVYTLVWFLSYYHGVTSLPAALTSERVYLGYKNVFTELDLDMDKMISLLDLYCIPTKISHSSPARKCTFTRVTSVLLAQEAPIGLFYERVIKEYDINGDGVVNEMEYWSQVNEAIAETQQDASKFDQVHQLISKVEECLPQENTCTDLLRTEASLALYGLFDQDVMRCINQSPCSNVCQCFQSPEKTSLTTRMQRRDLDVGQHPHHLQKRFWPLIAWLAVIVSNLAPAVIAVALLVQVIIISQADLDGAVVNVLDIGPLPEGNQPPNCCYSYYWSQCDKLRSSNSRTCHRGGELADSNSCTSEKASGGAICKRPFIGTNHCQSLCVVKNTNGCSCTIFEYVVANKQRIVGDEMDRIKTDKKSECFSWCLERTTCQGINMYFDPESKEPINCQFLSSKTGFATEEKTVAYSKQSNGGYKSDKQKLAEAIADFLNNNSCRRSNVSLVARGVSEINRNYLTETFIAIYAAWTVAKSIPISMNDAVDQLNGLFLIVQQASINQVLLHVNDAQVGRGVDPRHTLNAILCNEESVTQNDRNEKDVRFLTTDMVQVGRGDSFVLAFEHYKCRGNNRYTSENVRAMIECRLWNLDRLLVDGGPSAAAENIISRVRGSKITVEGVEQQGYISHLIITHLDEDHIGGIARLLENNPTIFNPNTRVMIDDLFSPNNRASVGAPISAACDNINQAVATSQDINAFIQAADGQQTPAGTLTRAMLKVHWYLARSPTGFQVSGSLHDLRWIEPSGLDLSFIGPSLPVMGNALRSPLMCGRGIGDFYAEKSRARNALSVIFAVNYGPNGRMLFTGLGLMTFKFIFAIC</sequence>
<keyword evidence="2" id="KW-0812">Transmembrane</keyword>
<dbReference type="InterPro" id="IPR036866">
    <property type="entry name" value="RibonucZ/Hydroxyglut_hydro"/>
</dbReference>
<keyword evidence="2" id="KW-0472">Membrane</keyword>
<keyword evidence="2" id="KW-1133">Transmembrane helix</keyword>
<evidence type="ECO:0000256" key="2">
    <source>
        <dbReference type="SAM" id="Phobius"/>
    </source>
</evidence>
<dbReference type="Gene3D" id="3.60.15.10">
    <property type="entry name" value="Ribonuclease Z/Hydroxyacylglutathione hydrolase-like"/>
    <property type="match status" value="1"/>
</dbReference>
<feature type="transmembrane region" description="Helical" evidence="2">
    <location>
        <begin position="12"/>
        <end position="33"/>
    </location>
</feature>
<dbReference type="SUPFAM" id="SSF47473">
    <property type="entry name" value="EF-hand"/>
    <property type="match status" value="1"/>
</dbReference>
<evidence type="ECO:0008006" key="5">
    <source>
        <dbReference type="Google" id="ProtNLM"/>
    </source>
</evidence>
<protein>
    <recommendedName>
        <fullName evidence="5">Metallo-beta-lactamase domain-containing protein</fullName>
    </recommendedName>
</protein>
<keyword evidence="1" id="KW-0106">Calcium</keyword>